<feature type="region of interest" description="Disordered" evidence="14">
    <location>
        <begin position="1172"/>
        <end position="1210"/>
    </location>
</feature>
<dbReference type="PROSITE" id="PS52040">
    <property type="entry name" value="TOPO_IIA"/>
    <property type="match status" value="1"/>
</dbReference>
<keyword evidence="18" id="KW-1185">Reference proteome</keyword>
<feature type="compositionally biased region" description="Acidic residues" evidence="14">
    <location>
        <begin position="1076"/>
        <end position="1092"/>
    </location>
</feature>
<dbReference type="SUPFAM" id="SSF55874">
    <property type="entry name" value="ATPase domain of HSP90 chaperone/DNA topoisomerase II/histidine kinase"/>
    <property type="match status" value="1"/>
</dbReference>
<evidence type="ECO:0000313" key="17">
    <source>
        <dbReference type="EMBL" id="PHH60778.1"/>
    </source>
</evidence>
<comment type="cofactor">
    <cofactor evidence="3">
        <name>Mg(2+)</name>
        <dbReference type="ChEBI" id="CHEBI:18420"/>
    </cofactor>
</comment>
<feature type="region of interest" description="Disordered" evidence="14">
    <location>
        <begin position="1405"/>
        <end position="1511"/>
    </location>
</feature>
<comment type="cofactor">
    <cofactor evidence="2">
        <name>Ca(2+)</name>
        <dbReference type="ChEBI" id="CHEBI:29108"/>
    </cofactor>
</comment>
<dbReference type="Gene3D" id="3.90.199.10">
    <property type="entry name" value="Topoisomerase II, domain 5"/>
    <property type="match status" value="1"/>
</dbReference>
<dbReference type="STRING" id="1399860.A0A2C5XFJ3"/>
<dbReference type="PRINTS" id="PR00418">
    <property type="entry name" value="TPI2FAMILY"/>
</dbReference>
<dbReference type="GO" id="GO:0000819">
    <property type="term" value="P:sister chromatid segregation"/>
    <property type="evidence" value="ECO:0007669"/>
    <property type="project" value="TreeGrafter"/>
</dbReference>
<dbReference type="InterPro" id="IPR006171">
    <property type="entry name" value="TOPRIM_dom"/>
</dbReference>
<feature type="region of interest" description="Disordered" evidence="14">
    <location>
        <begin position="1235"/>
        <end position="1267"/>
    </location>
</feature>
<dbReference type="Gene3D" id="3.30.1490.30">
    <property type="match status" value="1"/>
</dbReference>
<dbReference type="InterPro" id="IPR020568">
    <property type="entry name" value="Ribosomal_Su5_D2-typ_SF"/>
</dbReference>
<dbReference type="FunFam" id="3.40.50.670:FF:000001">
    <property type="entry name" value="DNA topoisomerase 2"/>
    <property type="match status" value="2"/>
</dbReference>
<evidence type="ECO:0000256" key="5">
    <source>
        <dbReference type="ARBA" id="ARBA00022723"/>
    </source>
</evidence>
<comment type="similarity">
    <text evidence="4 13">Belongs to the type II topoisomerase family.</text>
</comment>
<dbReference type="InterPro" id="IPR013506">
    <property type="entry name" value="Topo_IIA_bsu_dom2"/>
</dbReference>
<dbReference type="InterPro" id="IPR013757">
    <property type="entry name" value="Topo_IIA_A_a_sf"/>
</dbReference>
<evidence type="ECO:0000256" key="1">
    <source>
        <dbReference type="ARBA" id="ARBA00000185"/>
    </source>
</evidence>
<dbReference type="FunFam" id="3.30.230.10:FF:000008">
    <property type="entry name" value="DNA topoisomerase 2"/>
    <property type="match status" value="1"/>
</dbReference>
<keyword evidence="5" id="KW-0479">Metal-binding</keyword>
<dbReference type="PRINTS" id="PR01158">
    <property type="entry name" value="TOPISMRASEII"/>
</dbReference>
<dbReference type="Gene3D" id="1.10.268.10">
    <property type="entry name" value="Topoisomerase, domain 3"/>
    <property type="match status" value="1"/>
</dbReference>
<evidence type="ECO:0000256" key="9">
    <source>
        <dbReference type="ARBA" id="ARBA00023029"/>
    </source>
</evidence>
<dbReference type="SMART" id="SM00434">
    <property type="entry name" value="TOP4c"/>
    <property type="match status" value="1"/>
</dbReference>
<evidence type="ECO:0000256" key="11">
    <source>
        <dbReference type="ARBA" id="ARBA00023235"/>
    </source>
</evidence>
<dbReference type="Pfam" id="PF00521">
    <property type="entry name" value="DNA_topoisoIV"/>
    <property type="match status" value="1"/>
</dbReference>
<dbReference type="GO" id="GO:0046872">
    <property type="term" value="F:metal ion binding"/>
    <property type="evidence" value="ECO:0007669"/>
    <property type="project" value="UniProtKB-KW"/>
</dbReference>
<evidence type="ECO:0000256" key="8">
    <source>
        <dbReference type="ARBA" id="ARBA00022842"/>
    </source>
</evidence>
<dbReference type="InterPro" id="IPR013758">
    <property type="entry name" value="Topo_IIA_A/C_ab"/>
</dbReference>
<keyword evidence="6 13" id="KW-0547">Nucleotide-binding</keyword>
<dbReference type="EC" id="5.6.2.2" evidence="13"/>
<comment type="catalytic activity">
    <reaction evidence="1 12 13">
        <text>ATP-dependent breakage, passage and rejoining of double-stranded DNA.</text>
        <dbReference type="EC" id="5.6.2.2"/>
    </reaction>
</comment>
<dbReference type="Pfam" id="PF01751">
    <property type="entry name" value="Toprim"/>
    <property type="match status" value="1"/>
</dbReference>
<feature type="active site" description="O-(5'-phospho-DNA)-tyrosine intermediate" evidence="12">
    <location>
        <position position="777"/>
    </location>
</feature>
<dbReference type="InterPro" id="IPR050634">
    <property type="entry name" value="DNA_Topoisomerase_II"/>
</dbReference>
<feature type="region of interest" description="Disordered" evidence="14">
    <location>
        <begin position="1065"/>
        <end position="1093"/>
    </location>
</feature>
<evidence type="ECO:0000256" key="4">
    <source>
        <dbReference type="ARBA" id="ARBA00011080"/>
    </source>
</evidence>
<dbReference type="InterPro" id="IPR031660">
    <property type="entry name" value="TOPRIM_C"/>
</dbReference>
<comment type="caution">
    <text evidence="17">The sequence shown here is derived from an EMBL/GenBank/DDBJ whole genome shotgun (WGS) entry which is preliminary data.</text>
</comment>
<organism evidence="17 18">
    <name type="scientific">Ophiocordyceps australis</name>
    <dbReference type="NCBI Taxonomy" id="1399860"/>
    <lineage>
        <taxon>Eukaryota</taxon>
        <taxon>Fungi</taxon>
        <taxon>Dikarya</taxon>
        <taxon>Ascomycota</taxon>
        <taxon>Pezizomycotina</taxon>
        <taxon>Sordariomycetes</taxon>
        <taxon>Hypocreomycetidae</taxon>
        <taxon>Hypocreales</taxon>
        <taxon>Ophiocordycipitaceae</taxon>
        <taxon>Ophiocordyceps</taxon>
    </lineage>
</organism>
<keyword evidence="9 12" id="KW-0799">Topoisomerase</keyword>
<dbReference type="PROSITE" id="PS00177">
    <property type="entry name" value="TOPOISOMERASE_II"/>
    <property type="match status" value="1"/>
</dbReference>
<accession>A0A2C5XFJ3</accession>
<evidence type="ECO:0000313" key="18">
    <source>
        <dbReference type="Proteomes" id="UP000226192"/>
    </source>
</evidence>
<feature type="domain" description="Topo IIA-type catalytic" evidence="16">
    <location>
        <begin position="687"/>
        <end position="1144"/>
    </location>
</feature>
<comment type="subunit">
    <text evidence="13">Homodimer.</text>
</comment>
<dbReference type="InterPro" id="IPR034157">
    <property type="entry name" value="TOPRIM_TopoII"/>
</dbReference>
<dbReference type="GO" id="GO:0005524">
    <property type="term" value="F:ATP binding"/>
    <property type="evidence" value="ECO:0007669"/>
    <property type="project" value="UniProtKB-UniRule"/>
</dbReference>
<dbReference type="SUPFAM" id="SSF56719">
    <property type="entry name" value="Type II DNA topoisomerase"/>
    <property type="match status" value="1"/>
</dbReference>
<dbReference type="CDD" id="cd03365">
    <property type="entry name" value="TOPRIM_TopoIIA"/>
    <property type="match status" value="1"/>
</dbReference>
<dbReference type="InterPro" id="IPR001154">
    <property type="entry name" value="TopoII_euk"/>
</dbReference>
<dbReference type="Gene3D" id="3.30.1360.40">
    <property type="match status" value="1"/>
</dbReference>
<proteinExistence type="inferred from homology"/>
<evidence type="ECO:0000256" key="3">
    <source>
        <dbReference type="ARBA" id="ARBA00001946"/>
    </source>
</evidence>
<dbReference type="CDD" id="cd03481">
    <property type="entry name" value="TopoIIA_Trans_ScTopoIIA"/>
    <property type="match status" value="1"/>
</dbReference>
<dbReference type="InterPro" id="IPR018522">
    <property type="entry name" value="TopoIIA_CS"/>
</dbReference>
<dbReference type="PANTHER" id="PTHR10169:SF38">
    <property type="entry name" value="DNA TOPOISOMERASE 2"/>
    <property type="match status" value="1"/>
</dbReference>
<dbReference type="FunFam" id="3.90.199.10:FF:000002">
    <property type="entry name" value="DNA topoisomerase 2"/>
    <property type="match status" value="1"/>
</dbReference>
<dbReference type="GO" id="GO:0003918">
    <property type="term" value="F:DNA topoisomerase type II (double strand cut, ATP-hydrolyzing) activity"/>
    <property type="evidence" value="ECO:0007669"/>
    <property type="project" value="UniProtKB-UniRule"/>
</dbReference>
<name>A0A2C5XFJ3_9HYPO</name>
<dbReference type="InterPro" id="IPR013759">
    <property type="entry name" value="Topo_IIA_B_C"/>
</dbReference>
<dbReference type="InterPro" id="IPR001241">
    <property type="entry name" value="Topo_IIA"/>
</dbReference>
<dbReference type="EMBL" id="NJET01000129">
    <property type="protein sequence ID" value="PHH60778.1"/>
    <property type="molecule type" value="Genomic_DNA"/>
</dbReference>
<dbReference type="Gene3D" id="3.30.565.10">
    <property type="entry name" value="Histidine kinase-like ATPase, C-terminal domain"/>
    <property type="match status" value="2"/>
</dbReference>
<dbReference type="InterPro" id="IPR013760">
    <property type="entry name" value="Topo_IIA-like_dom_sf"/>
</dbReference>
<evidence type="ECO:0000256" key="10">
    <source>
        <dbReference type="ARBA" id="ARBA00023125"/>
    </source>
</evidence>
<evidence type="ECO:0000256" key="7">
    <source>
        <dbReference type="ARBA" id="ARBA00022840"/>
    </source>
</evidence>
<evidence type="ECO:0000259" key="16">
    <source>
        <dbReference type="PROSITE" id="PS52040"/>
    </source>
</evidence>
<dbReference type="PROSITE" id="PS50880">
    <property type="entry name" value="TOPRIM"/>
    <property type="match status" value="1"/>
</dbReference>
<reference evidence="17 18" key="1">
    <citation type="submission" date="2017-06" db="EMBL/GenBank/DDBJ databases">
        <title>Ant-infecting Ophiocordyceps genomes reveal a high diversity of potential behavioral manipulation genes and a possible major role for enterotoxins.</title>
        <authorList>
            <person name="De Bekker C."/>
            <person name="Evans H.C."/>
            <person name="Brachmann A."/>
            <person name="Hughes D.P."/>
        </authorList>
    </citation>
    <scope>NUCLEOTIDE SEQUENCE [LARGE SCALE GENOMIC DNA]</scope>
    <source>
        <strain evidence="17 18">Map64</strain>
    </source>
</reference>
<keyword evidence="8" id="KW-0460">Magnesium</keyword>
<dbReference type="PANTHER" id="PTHR10169">
    <property type="entry name" value="DNA TOPOISOMERASE/GYRASE"/>
    <property type="match status" value="1"/>
</dbReference>
<evidence type="ECO:0000256" key="12">
    <source>
        <dbReference type="PROSITE-ProRule" id="PRU01384"/>
    </source>
</evidence>
<comment type="function">
    <text evidence="13">Control of topological states of DNA by transient breakage and subsequent rejoining of DNA strands. Topoisomerase II makes double-strand breaks.</text>
</comment>
<sequence length="1511" mass="169883">MDFASDSEQSMFSLDDESDGYVPHKKVKPAAKKIAKKQKMASAAKKPTSETYQKLTQLEHIIKRPDTYIGSVEKTEQQMWVFNKETSQMEYRTITYVPGFYKIFDEILVNAADNRQRDKSMTHMKVNIDRESGEVSVENNGKGIPVVIHEKENIYIPELIFGHLLAGSNFDDNEQKTVGGHSEHGKRYKQIWTNNMQRKDKAKITANDLEALLFRRVYDMAGTVDGVKVYLNGNMIKLKDFKSYCDLYAKSIASERSAEEGGSATCTVEIDRDKSHPRWQVGFTVSDGTFQQVSFVNSIATTSGGTHVNYIADQITASLLKTLNKKQKGHSLKQSHLRNHIFIFVNCLVNNPAFTSQTKEQLTTKVSQFGSQCRLGEDFLKKIAKSEAIQNIMEFAQKKADKMMSKSDGNKRSRVSNAKLVEANLAGTRHGHECTLILTEGDSAKGLAVSGRAILDPDRIGVFPLRGKLLNVRDASLDQIAKNQEIQNIKQFLGLKHKQVYTDTKSLRYGHLMIMADQDHDGSHIKGLLINFLQVQFPSLLKLPDFFREFITPIVKIWQGPDPKKPHNLKSFFTQPQYEAWKESHKSELSRWHSKYFKGLGTSSNEDAQVYFTNLDDHLKEFQVMKPEEAELFELAFSKKKADARKEWLGSFVPGTFLDHSTKSITYGDFVNKELILFSMADNIRSIPSVVDGFKPGQRKVLYACFKRNLVKDKKVVELAGYVSEQTAYHHGEVSLQQTIIGLAQNFVGSNNLNCLEPSGNFGSRLAGGSDAASPRYTFTRLSPFARKIFSALDEPNLVSQIEDGKRIEPTTYAPILPMILVNGAEGIGTGWSTSIPNYHPSDIVKNLKRRMGRLDGTNNEEAPFEPMMPWFRGWKGTPEAAGPDRYKFNGIATQNEKNPNEVIITELPIKMWTDDFKAKLEKVISGVDGPSWIKDYKEFNDHKTVHFEIMVDEKHMDKVLSEGILDRFKLTKQVATSNLVAFDTRGQIRKYEKVEQIMEEYYHYRIAMYTKRKKHWLAVYHAEYRKLTNQARFIQEIIDGVLIVNKKKKQVLVQELRDRDYEAFPPGQTVKEKGEDESEMAEGEDADDGDGDSARDFDYLLSMPIWSLTLERLEKLQAAIANKKVEHDNLLVKSEKDLWCTDLDELMVEWENQMAIDSEIQTKIRRMGRRVSKKIGAGRGRKVNDDDDFKPKARGRPKAAAKPQTKTAQRLATKLKGGAEELDDMLSEDDFAALNQDKPTRRKGNQQRSYSQSFRPEEERTKRVAASRAQEMFEVSSESDDDKMLGDVGAMVKGIGKVEGESSNRLGLHAMNRAESNHGVSSSMGLSKLKKKASKLTLDIDSMDDTNYELLAKPSPRKTVSKDDVDDFLSDDDVVMQAKAVAAKAKSDKVEGLAAVKKVRGRGAAAGSTVGKVAKARAPASKAVNSLSPAAKAYAAKKKVQKSTRAPVSDSEGDVLADAPSPESKPVARTRPGRAAAARRPIVVDDDSTMLELEQDDDDSDPFEMDEDDD</sequence>
<dbReference type="Gene3D" id="3.30.230.10">
    <property type="match status" value="1"/>
</dbReference>
<evidence type="ECO:0000256" key="6">
    <source>
        <dbReference type="ARBA" id="ARBA00022741"/>
    </source>
</evidence>
<dbReference type="Proteomes" id="UP000226192">
    <property type="component" value="Unassembled WGS sequence"/>
</dbReference>
<dbReference type="CDD" id="cd00187">
    <property type="entry name" value="TOP4c"/>
    <property type="match status" value="1"/>
</dbReference>
<feature type="compositionally biased region" description="Low complexity" evidence="14">
    <location>
        <begin position="1468"/>
        <end position="1482"/>
    </location>
</feature>
<dbReference type="SUPFAM" id="SSF54211">
    <property type="entry name" value="Ribosomal protein S5 domain 2-like"/>
    <property type="match status" value="1"/>
</dbReference>
<feature type="compositionally biased region" description="Low complexity" evidence="14">
    <location>
        <begin position="1201"/>
        <end position="1210"/>
    </location>
</feature>
<dbReference type="OrthoDB" id="276498at2759"/>
<evidence type="ECO:0000256" key="13">
    <source>
        <dbReference type="RuleBase" id="RU362094"/>
    </source>
</evidence>
<evidence type="ECO:0000256" key="2">
    <source>
        <dbReference type="ARBA" id="ARBA00001913"/>
    </source>
</evidence>
<dbReference type="InterPro" id="IPR036890">
    <property type="entry name" value="HATPase_C_sf"/>
</dbReference>
<dbReference type="Gene3D" id="3.40.50.670">
    <property type="match status" value="1"/>
</dbReference>
<dbReference type="GO" id="GO:0006265">
    <property type="term" value="P:DNA topological change"/>
    <property type="evidence" value="ECO:0007669"/>
    <property type="project" value="UniProtKB-UniRule"/>
</dbReference>
<dbReference type="InterPro" id="IPR014721">
    <property type="entry name" value="Ribsml_uS5_D2-typ_fold_subgr"/>
</dbReference>
<dbReference type="FunFam" id="3.30.1360.40:FF:000003">
    <property type="entry name" value="DNA topoisomerase 2"/>
    <property type="match status" value="1"/>
</dbReference>
<dbReference type="InterPro" id="IPR002205">
    <property type="entry name" value="Topo_IIA_dom_A"/>
</dbReference>
<evidence type="ECO:0000256" key="14">
    <source>
        <dbReference type="SAM" id="MobiDB-lite"/>
    </source>
</evidence>
<dbReference type="GO" id="GO:0005634">
    <property type="term" value="C:nucleus"/>
    <property type="evidence" value="ECO:0007669"/>
    <property type="project" value="TreeGrafter"/>
</dbReference>
<keyword evidence="10 12" id="KW-0238">DNA-binding</keyword>
<gene>
    <name evidence="17" type="ORF">CDD81_1175</name>
</gene>
<dbReference type="GO" id="GO:0003677">
    <property type="term" value="F:DNA binding"/>
    <property type="evidence" value="ECO:0007669"/>
    <property type="project" value="UniProtKB-UniRule"/>
</dbReference>
<evidence type="ECO:0000259" key="15">
    <source>
        <dbReference type="PROSITE" id="PS50880"/>
    </source>
</evidence>
<dbReference type="Pfam" id="PF16898">
    <property type="entry name" value="TOPRIM_C"/>
    <property type="match status" value="1"/>
</dbReference>
<dbReference type="Pfam" id="PF00204">
    <property type="entry name" value="DNA_gyraseB"/>
    <property type="match status" value="1"/>
</dbReference>
<dbReference type="GO" id="GO:0000712">
    <property type="term" value="P:resolution of meiotic recombination intermediates"/>
    <property type="evidence" value="ECO:0007669"/>
    <property type="project" value="TreeGrafter"/>
</dbReference>
<feature type="compositionally biased region" description="Acidic residues" evidence="14">
    <location>
        <begin position="1485"/>
        <end position="1511"/>
    </location>
</feature>
<protein>
    <recommendedName>
        <fullName evidence="13">DNA topoisomerase 2</fullName>
        <ecNumber evidence="13">5.6.2.2</ecNumber>
    </recommendedName>
</protein>
<keyword evidence="11 12" id="KW-0413">Isomerase</keyword>
<keyword evidence="7 13" id="KW-0067">ATP-binding</keyword>
<dbReference type="SMART" id="SM00433">
    <property type="entry name" value="TOP2c"/>
    <property type="match status" value="1"/>
</dbReference>
<feature type="domain" description="Toprim" evidence="15">
    <location>
        <begin position="434"/>
        <end position="548"/>
    </location>
</feature>